<evidence type="ECO:0000256" key="1">
    <source>
        <dbReference type="SAM" id="MobiDB-lite"/>
    </source>
</evidence>
<geneLocation type="plasmid" evidence="4">
    <name>megaPlasmid</name>
</geneLocation>
<dbReference type="InterPro" id="IPR039448">
    <property type="entry name" value="Beta_helix"/>
</dbReference>
<dbReference type="InterPro" id="IPR006626">
    <property type="entry name" value="PbH1"/>
</dbReference>
<feature type="domain" description="Right handed beta helix" evidence="2">
    <location>
        <begin position="425"/>
        <end position="612"/>
    </location>
</feature>
<organism evidence="3 4">
    <name type="scientific">Halorubrum ezzemoulense</name>
    <name type="common">Halorubrum chaoviator</name>
    <dbReference type="NCBI Taxonomy" id="337243"/>
    <lineage>
        <taxon>Archaea</taxon>
        <taxon>Methanobacteriati</taxon>
        <taxon>Methanobacteriota</taxon>
        <taxon>Stenosarchaea group</taxon>
        <taxon>Halobacteria</taxon>
        <taxon>Halobacteriales</taxon>
        <taxon>Haloferacaceae</taxon>
        <taxon>Halorubrum</taxon>
    </lineage>
</organism>
<dbReference type="PROSITE" id="PS51257">
    <property type="entry name" value="PROKAR_LIPOPROTEIN"/>
    <property type="match status" value="1"/>
</dbReference>
<dbReference type="KEGG" id="hezz:EO776_18340"/>
<dbReference type="GeneID" id="301361808"/>
<evidence type="ECO:0000313" key="3">
    <source>
        <dbReference type="EMBL" id="QAY21870.1"/>
    </source>
</evidence>
<reference evidence="4" key="1">
    <citation type="submission" date="2019-01" db="EMBL/GenBank/DDBJ databases">
        <title>Complete genome of Halorubrum ezzemoulense strain FB21.</title>
        <authorList>
            <person name="Feng Y."/>
            <person name="Louyakis A.S."/>
            <person name="Papke R.T."/>
            <person name="Gogarten J.P."/>
        </authorList>
    </citation>
    <scope>NUCLEOTIDE SEQUENCE [LARGE SCALE GENOMIC DNA]</scope>
    <source>
        <strain evidence="4">Fb21</strain>
        <plasmid evidence="4">megaPlasmid</plasmid>
    </source>
</reference>
<dbReference type="Gene3D" id="2.160.20.10">
    <property type="entry name" value="Single-stranded right-handed beta-helix, Pectin lyase-like"/>
    <property type="match status" value="2"/>
</dbReference>
<dbReference type="Pfam" id="PF13229">
    <property type="entry name" value="Beta_helix"/>
    <property type="match status" value="1"/>
</dbReference>
<dbReference type="InterPro" id="IPR012334">
    <property type="entry name" value="Pectin_lyas_fold"/>
</dbReference>
<dbReference type="AlphaFoldDB" id="A0A481RLV0"/>
<proteinExistence type="predicted"/>
<evidence type="ECO:0000259" key="2">
    <source>
        <dbReference type="Pfam" id="PF13229"/>
    </source>
</evidence>
<dbReference type="Proteomes" id="UP000293073">
    <property type="component" value="Plasmid megaplasmid"/>
</dbReference>
<protein>
    <submittedName>
        <fullName evidence="3">Right-handed parallel beta-helix repeat-containing protein</fullName>
    </submittedName>
</protein>
<dbReference type="SUPFAM" id="SSF51126">
    <property type="entry name" value="Pectin lyase-like"/>
    <property type="match status" value="1"/>
</dbReference>
<sequence>MRRLESLRRRAVLGGTAAALTGLAGCNSNTNDSESAEPSPSSPDQNKTEDTTTQPEKTVFDGGDLSDFLDAVEKAAATTSGQLEIESGTYRFEPFEQESAPGGYHLFAYDTRGVSIEGNDATFVFTEPTVGGLRFEFGRNIEIRNLEIDYDPLPFTQGEITAYDEASRTVEVKIDEGYPSLDHSMFTAAQRVWASIHLSDGSLISGYQAENPLFFSATRVGERRFELQLDEESPLAGLQTGRRLTIVARNNQSAFRFHDIDQLTLENVTVRATNGAAFGVGGCADPVVRNCTAAPPEDTDRHIGPVADGFRVIGCTSSARVEECRTESILDDAFVVQRNRSPVLEFLDDRTVDVSDWSVHAKPGDTFDVLSPTGVQKGTLPPVADLTAKFSTPMPREKAETITFEEPIRDRVEVGDTIGNRQMASQNFVVRNNTSRNNRGKSIRIATGHGVVENNDFEGASHNTVELESDTAGFFIPNGPVEDVEIRNNTLERSGLAWYADTHPAAIRLHHRPRQELETEGQPHRNVTLEDNTIEGCASVGISLQDAQGVDVDGNTLGDLNRLQYANGGYGFHLQNIQGVTLRQNQVQGTSETLRGFGTKREASDITLTENTVTIDGNTADGSLE</sequence>
<name>A0A481RLV0_HALEZ</name>
<gene>
    <name evidence="3" type="ORF">EO776_18340</name>
</gene>
<dbReference type="SMART" id="SM00710">
    <property type="entry name" value="PbH1"/>
    <property type="match status" value="7"/>
</dbReference>
<dbReference type="RefSeq" id="WP_129452678.1">
    <property type="nucleotide sequence ID" value="NZ_CP034941.1"/>
</dbReference>
<dbReference type="InterPro" id="IPR011050">
    <property type="entry name" value="Pectin_lyase_fold/virulence"/>
</dbReference>
<keyword evidence="3" id="KW-0614">Plasmid</keyword>
<dbReference type="EMBL" id="CP034941">
    <property type="protein sequence ID" value="QAY21870.1"/>
    <property type="molecule type" value="Genomic_DNA"/>
</dbReference>
<accession>A0A481RLV0</accession>
<feature type="region of interest" description="Disordered" evidence="1">
    <location>
        <begin position="22"/>
        <end position="60"/>
    </location>
</feature>
<evidence type="ECO:0000313" key="4">
    <source>
        <dbReference type="Proteomes" id="UP000293073"/>
    </source>
</evidence>